<dbReference type="RefSeq" id="WP_163697248.1">
    <property type="nucleotide sequence ID" value="NZ_QXHD01000004.1"/>
</dbReference>
<gene>
    <name evidence="1" type="ORF">DXZ20_06885</name>
</gene>
<sequence length="516" mass="58399">MPFTIRTEDALAMQEDEAQLLMAIGQVTQRLYATLHRQVQQPAVPVEDSLRIQMGRRVVYGTLADGTQRRELTPNTLKVIVDALQRPVTPDSDPADYEGKVPNIVIRDQGQVLFREERDGTITVNQIQLTLQQASSEPEPIAEPVVEEALPASTPITSDLASDVAIAAQQLLNPLGQEIPTYQAVAVGQYTIQQQGDLLLVSREDDVILSARQGSILDEQVTQADWQTFHDITERMRIAQLGEMPEPVTAEQTPTEDSPPALAVLDREIAKIPHEQTRQTLQATATDWKQQVKTQVKRGALWLARQPQVLRDQRLAYAVLDLFHRSYERTGEHHYRLGNYRLSFKGTNLYTLRDQQGVLMQFQAFRQLGLCHRIKLLEVNDRLSDFQRQDLISLKQDQRVMPQGALDVEANYTAKTDRVERTVRVFLRNIARAHCWDKDGGQFKLEMGAGNLLRITDKRQGRGVVFQRQAGEVFSKLGPKDFAHFDRLAQRMRSVQMQSSISAIKPVASQQQLEMG</sequence>
<proteinExistence type="predicted"/>
<keyword evidence="2" id="KW-1185">Reference proteome</keyword>
<accession>A0A6M0RGM7</accession>
<dbReference type="EMBL" id="QXHD01000004">
    <property type="protein sequence ID" value="NEZ55406.1"/>
    <property type="molecule type" value="Genomic_DNA"/>
</dbReference>
<reference evidence="1 2" key="1">
    <citation type="journal article" date="2020" name="Microb. Ecol.">
        <title>Ecogenomics of the Marine Benthic Filamentous Cyanobacterium Adonisia.</title>
        <authorList>
            <person name="Walter J.M."/>
            <person name="Coutinho F.H."/>
            <person name="Leomil L."/>
            <person name="Hargreaves P.I."/>
            <person name="Campeao M.E."/>
            <person name="Vieira V.V."/>
            <person name="Silva B.S."/>
            <person name="Fistarol G.O."/>
            <person name="Salomon P.S."/>
            <person name="Sawabe T."/>
            <person name="Mino S."/>
            <person name="Hosokawa M."/>
            <person name="Miyashita H."/>
            <person name="Maruyama F."/>
            <person name="van Verk M.C."/>
            <person name="Dutilh B.E."/>
            <person name="Thompson C.C."/>
            <person name="Thompson F.L."/>
        </authorList>
    </citation>
    <scope>NUCLEOTIDE SEQUENCE [LARGE SCALE GENOMIC DNA]</scope>
    <source>
        <strain evidence="1 2">CCMR0081</strain>
    </source>
</reference>
<evidence type="ECO:0000313" key="2">
    <source>
        <dbReference type="Proteomes" id="UP000481033"/>
    </source>
</evidence>
<comment type="caution">
    <text evidence="1">The sequence shown here is derived from an EMBL/GenBank/DDBJ whole genome shotgun (WGS) entry which is preliminary data.</text>
</comment>
<protein>
    <submittedName>
        <fullName evidence="1">Uncharacterized protein</fullName>
    </submittedName>
</protein>
<dbReference type="Proteomes" id="UP000481033">
    <property type="component" value="Unassembled WGS sequence"/>
</dbReference>
<dbReference type="AlphaFoldDB" id="A0A6M0RGM7"/>
<evidence type="ECO:0000313" key="1">
    <source>
        <dbReference type="EMBL" id="NEZ55406.1"/>
    </source>
</evidence>
<organism evidence="1 2">
    <name type="scientific">Adonisia turfae CCMR0081</name>
    <dbReference type="NCBI Taxonomy" id="2292702"/>
    <lineage>
        <taxon>Bacteria</taxon>
        <taxon>Bacillati</taxon>
        <taxon>Cyanobacteriota</taxon>
        <taxon>Adonisia</taxon>
        <taxon>Adonisia turfae</taxon>
    </lineage>
</organism>
<name>A0A6M0RGM7_9CYAN</name>